<evidence type="ECO:0000313" key="3">
    <source>
        <dbReference type="EMBL" id="MFD0849425.1"/>
    </source>
</evidence>
<reference evidence="4" key="1">
    <citation type="journal article" date="2019" name="Int. J. Syst. Evol. Microbiol.">
        <title>The Global Catalogue of Microorganisms (GCM) 10K type strain sequencing project: providing services to taxonomists for standard genome sequencing and annotation.</title>
        <authorList>
            <consortium name="The Broad Institute Genomics Platform"/>
            <consortium name="The Broad Institute Genome Sequencing Center for Infectious Disease"/>
            <person name="Wu L."/>
            <person name="Ma J."/>
        </authorList>
    </citation>
    <scope>NUCLEOTIDE SEQUENCE [LARGE SCALE GENOMIC DNA]</scope>
    <source>
        <strain evidence="4">CCUG 52537</strain>
    </source>
</reference>
<protein>
    <submittedName>
        <fullName evidence="3">TIGR03915 family putative DNA repair protein</fullName>
    </submittedName>
</protein>
<dbReference type="Proteomes" id="UP001597124">
    <property type="component" value="Unassembled WGS sequence"/>
</dbReference>
<name>A0ABW3C4V9_SPHXN</name>
<sequence>MSIAPGPAGDLHHLAIGRPDDFEGWRNQARVMAAACIPPERIVWSADRQGERDLFGAADRDTAPIPAARRSVRANKAFLRLAGSVVLHNDPARFALLYRLLWRLQDDPHLMEKAADRDAHRLTIMMGHVRRDIHKMRAFVRFRAIEEPDGVDRYVAWFEPDHHVLRANADFFLNRFASQRWSILTPDLCLHWDGEVLTETTRQPRMPPRSCGNATTLRSSIQRG</sequence>
<dbReference type="Pfam" id="PF13566">
    <property type="entry name" value="DUF4130"/>
    <property type="match status" value="1"/>
</dbReference>
<dbReference type="InterPro" id="IPR025404">
    <property type="entry name" value="DUF4130"/>
</dbReference>
<organism evidence="3 4">
    <name type="scientific">Sphingosinicella xenopeptidilytica</name>
    <dbReference type="NCBI Taxonomy" id="364098"/>
    <lineage>
        <taxon>Bacteria</taxon>
        <taxon>Pseudomonadati</taxon>
        <taxon>Pseudomonadota</taxon>
        <taxon>Alphaproteobacteria</taxon>
        <taxon>Sphingomonadales</taxon>
        <taxon>Sphingosinicellaceae</taxon>
        <taxon>Sphingosinicella</taxon>
    </lineage>
</organism>
<evidence type="ECO:0000256" key="1">
    <source>
        <dbReference type="SAM" id="MobiDB-lite"/>
    </source>
</evidence>
<feature type="region of interest" description="Disordered" evidence="1">
    <location>
        <begin position="201"/>
        <end position="224"/>
    </location>
</feature>
<feature type="domain" description="DUF4130" evidence="2">
    <location>
        <begin position="92"/>
        <end position="185"/>
    </location>
</feature>
<evidence type="ECO:0000259" key="2">
    <source>
        <dbReference type="Pfam" id="PF13566"/>
    </source>
</evidence>
<accession>A0ABW3C4V9</accession>
<dbReference type="NCBIfam" id="TIGR03915">
    <property type="entry name" value="SAM_7_link_chp"/>
    <property type="match status" value="1"/>
</dbReference>
<gene>
    <name evidence="3" type="ORF">ACFQ00_13905</name>
</gene>
<proteinExistence type="predicted"/>
<dbReference type="RefSeq" id="WP_381491958.1">
    <property type="nucleotide sequence ID" value="NZ_JBHTIK010000008.1"/>
</dbReference>
<evidence type="ECO:0000313" key="4">
    <source>
        <dbReference type="Proteomes" id="UP001597124"/>
    </source>
</evidence>
<comment type="caution">
    <text evidence="3">The sequence shown here is derived from an EMBL/GenBank/DDBJ whole genome shotgun (WGS) entry which is preliminary data.</text>
</comment>
<feature type="compositionally biased region" description="Polar residues" evidence="1">
    <location>
        <begin position="212"/>
        <end position="224"/>
    </location>
</feature>
<keyword evidence="4" id="KW-1185">Reference proteome</keyword>
<dbReference type="InterPro" id="IPR023875">
    <property type="entry name" value="DNA_repair_put"/>
</dbReference>
<dbReference type="EMBL" id="JBHTIK010000008">
    <property type="protein sequence ID" value="MFD0849425.1"/>
    <property type="molecule type" value="Genomic_DNA"/>
</dbReference>